<evidence type="ECO:0000313" key="1">
    <source>
        <dbReference type="EMBL" id="RZM83381.1"/>
    </source>
</evidence>
<organism evidence="1 2">
    <name type="scientific">Pseudoalteromonas rubra</name>
    <dbReference type="NCBI Taxonomy" id="43658"/>
    <lineage>
        <taxon>Bacteria</taxon>
        <taxon>Pseudomonadati</taxon>
        <taxon>Pseudomonadota</taxon>
        <taxon>Gammaproteobacteria</taxon>
        <taxon>Alteromonadales</taxon>
        <taxon>Pseudoalteromonadaceae</taxon>
        <taxon>Pseudoalteromonas</taxon>
    </lineage>
</organism>
<dbReference type="Gene3D" id="2.170.150.70">
    <property type="match status" value="1"/>
</dbReference>
<dbReference type="EMBL" id="PPUZ01000018">
    <property type="protein sequence ID" value="RZM83381.1"/>
    <property type="molecule type" value="Genomic_DNA"/>
</dbReference>
<comment type="caution">
    <text evidence="1">The sequence shown here is derived from an EMBL/GenBank/DDBJ whole genome shotgun (WGS) entry which is preliminary data.</text>
</comment>
<evidence type="ECO:0008006" key="3">
    <source>
        <dbReference type="Google" id="ProtNLM"/>
    </source>
</evidence>
<name>A0A4Q7EI50_9GAMM</name>
<protein>
    <recommendedName>
        <fullName evidence="3">Aldehyde-activating protein</fullName>
    </recommendedName>
</protein>
<dbReference type="InterPro" id="IPR011057">
    <property type="entry name" value="Mss4-like_sf"/>
</dbReference>
<dbReference type="SUPFAM" id="SSF51316">
    <property type="entry name" value="Mss4-like"/>
    <property type="match status" value="1"/>
</dbReference>
<dbReference type="AlphaFoldDB" id="A0A4Q7EI50"/>
<dbReference type="Proteomes" id="UP000292345">
    <property type="component" value="Unassembled WGS sequence"/>
</dbReference>
<accession>A0A4Q7EI50</accession>
<sequence length="108" mass="12594">MELGQCECGAFIFQVGDSMYDISTGICRRCGEISDRQYLINRNDFRWLQKGQISTWKYRSFCAQCGTDLPQEQANNVIEVPAHMLKKDTSEEEIIALHKRFAERIKKR</sequence>
<dbReference type="RefSeq" id="WP_130244591.1">
    <property type="nucleotide sequence ID" value="NZ_PPUZ01000018.1"/>
</dbReference>
<proteinExistence type="predicted"/>
<reference evidence="1 2" key="1">
    <citation type="submission" date="2018-01" db="EMBL/GenBank/DDBJ databases">
        <title>Co-occurrence of chitin degradation, pigmentation and bioactivity in marine Pseudoalteromonas.</title>
        <authorList>
            <person name="Paulsen S."/>
            <person name="Gram L."/>
            <person name="Machado H."/>
        </authorList>
    </citation>
    <scope>NUCLEOTIDE SEQUENCE [LARGE SCALE GENOMIC DNA]</scope>
    <source>
        <strain evidence="1 2">S1946</strain>
    </source>
</reference>
<evidence type="ECO:0000313" key="2">
    <source>
        <dbReference type="Proteomes" id="UP000292345"/>
    </source>
</evidence>
<gene>
    <name evidence="1" type="ORF">C3B51_07090</name>
</gene>